<gene>
    <name evidence="6" type="ORF">F4V45_07965</name>
</gene>
<proteinExistence type="predicted"/>
<sequence>MRHLAKLPRIFDLYYFKDILIMDSMQGFLAILHKSKKDFFSLPMIILNIAPIALGLALWGGILYAFSDILITYTKGLLPESWQAYIQATGGILAQGVTISVYVLLGFCVILLALVGNVFVSIFYTPLVVGYIRKHHYPQISKPTSLPMTAALQQFLKAFVLLCALCVVCLPMLFIPIIGGAIMLVPFFIFFYQTMLFDIGHEVLGVEQYTKLQAAKHKYTTTLLTYLLGLIPILNFFTPLLQVIILSHYCFHIAIQSSAAHASPAR</sequence>
<dbReference type="Pfam" id="PF07264">
    <property type="entry name" value="EI24"/>
    <property type="match status" value="1"/>
</dbReference>
<protein>
    <submittedName>
        <fullName evidence="6">EI24 domain-containing protein</fullName>
    </submittedName>
</protein>
<evidence type="ECO:0000256" key="3">
    <source>
        <dbReference type="ARBA" id="ARBA00022989"/>
    </source>
</evidence>
<feature type="transmembrane region" description="Helical" evidence="5">
    <location>
        <begin position="223"/>
        <end position="246"/>
    </location>
</feature>
<dbReference type="InterPro" id="IPR059112">
    <property type="entry name" value="CysZ/EI24"/>
</dbReference>
<feature type="transmembrane region" description="Helical" evidence="5">
    <location>
        <begin position="44"/>
        <end position="66"/>
    </location>
</feature>
<comment type="subcellular location">
    <subcellularLocation>
        <location evidence="1">Membrane</location>
        <topology evidence="1">Multi-pass membrane protein</topology>
    </subcellularLocation>
</comment>
<keyword evidence="4 5" id="KW-0472">Membrane</keyword>
<organism evidence="6 7">
    <name type="scientific">Helicobacter canis</name>
    <dbReference type="NCBI Taxonomy" id="29419"/>
    <lineage>
        <taxon>Bacteria</taxon>
        <taxon>Pseudomonadati</taxon>
        <taxon>Campylobacterota</taxon>
        <taxon>Epsilonproteobacteria</taxon>
        <taxon>Campylobacterales</taxon>
        <taxon>Helicobacteraceae</taxon>
        <taxon>Helicobacter</taxon>
    </lineage>
</organism>
<evidence type="ECO:0000256" key="5">
    <source>
        <dbReference type="SAM" id="Phobius"/>
    </source>
</evidence>
<evidence type="ECO:0000256" key="1">
    <source>
        <dbReference type="ARBA" id="ARBA00004141"/>
    </source>
</evidence>
<keyword evidence="3 5" id="KW-1133">Transmembrane helix</keyword>
<accession>A0A5M9QJK5</accession>
<dbReference type="RefSeq" id="WP_150337801.1">
    <property type="nucleotide sequence ID" value="NZ_JAERIX010000027.1"/>
</dbReference>
<name>A0A5M9QJK5_9HELI</name>
<dbReference type="Proteomes" id="UP000323707">
    <property type="component" value="Unassembled WGS sequence"/>
</dbReference>
<evidence type="ECO:0000256" key="2">
    <source>
        <dbReference type="ARBA" id="ARBA00022692"/>
    </source>
</evidence>
<evidence type="ECO:0000256" key="4">
    <source>
        <dbReference type="ARBA" id="ARBA00023136"/>
    </source>
</evidence>
<dbReference type="EMBL" id="VXKE01000021">
    <property type="protein sequence ID" value="KAA8707792.1"/>
    <property type="molecule type" value="Genomic_DNA"/>
</dbReference>
<feature type="transmembrane region" description="Helical" evidence="5">
    <location>
        <begin position="99"/>
        <end position="132"/>
    </location>
</feature>
<evidence type="ECO:0000313" key="6">
    <source>
        <dbReference type="EMBL" id="KAA8707792.1"/>
    </source>
</evidence>
<comment type="caution">
    <text evidence="6">The sequence shown here is derived from an EMBL/GenBank/DDBJ whole genome shotgun (WGS) entry which is preliminary data.</text>
</comment>
<dbReference type="AlphaFoldDB" id="A0A5M9QJK5"/>
<keyword evidence="2 5" id="KW-0812">Transmembrane</keyword>
<feature type="transmembrane region" description="Helical" evidence="5">
    <location>
        <begin position="158"/>
        <end position="191"/>
    </location>
</feature>
<evidence type="ECO:0000313" key="7">
    <source>
        <dbReference type="Proteomes" id="UP000323707"/>
    </source>
</evidence>
<reference evidence="6 7" key="1">
    <citation type="submission" date="2019-09" db="EMBL/GenBank/DDBJ databases">
        <title>Draft genome sequence of various Type strains from the CCUG.</title>
        <authorList>
            <person name="Pineiro-Iglesias B."/>
            <person name="Tunovic T."/>
            <person name="Unosson C."/>
            <person name="Inganas E."/>
            <person name="Ohlen M."/>
            <person name="Cardew S."/>
            <person name="Jensie-Markopoulos S."/>
            <person name="Salva-Serra F."/>
            <person name="Jaen-Luchoro D."/>
            <person name="Karlsson R."/>
            <person name="Svensson-Stadler L."/>
            <person name="Chun J."/>
            <person name="Moore E."/>
        </authorList>
    </citation>
    <scope>NUCLEOTIDE SEQUENCE [LARGE SCALE GENOMIC DNA]</scope>
    <source>
        <strain evidence="6 7">CCUG 32756T</strain>
    </source>
</reference>